<keyword evidence="2 5" id="KW-0238">DNA-binding</keyword>
<dbReference type="InterPro" id="IPR046335">
    <property type="entry name" value="LacI/GalR-like_sensor"/>
</dbReference>
<dbReference type="GO" id="GO:0000976">
    <property type="term" value="F:transcription cis-regulatory region binding"/>
    <property type="evidence" value="ECO:0007669"/>
    <property type="project" value="TreeGrafter"/>
</dbReference>
<evidence type="ECO:0000256" key="2">
    <source>
        <dbReference type="ARBA" id="ARBA00023125"/>
    </source>
</evidence>
<evidence type="ECO:0000313" key="5">
    <source>
        <dbReference type="EMBL" id="SDR83662.1"/>
    </source>
</evidence>
<dbReference type="CDD" id="cd06267">
    <property type="entry name" value="PBP1_LacI_sugar_binding-like"/>
    <property type="match status" value="1"/>
</dbReference>
<dbReference type="InterPro" id="IPR010982">
    <property type="entry name" value="Lambda_DNA-bd_dom_sf"/>
</dbReference>
<dbReference type="Pfam" id="PF00356">
    <property type="entry name" value="LacI"/>
    <property type="match status" value="1"/>
</dbReference>
<reference evidence="5 6" key="1">
    <citation type="submission" date="2016-10" db="EMBL/GenBank/DDBJ databases">
        <authorList>
            <person name="de Groot N.N."/>
        </authorList>
    </citation>
    <scope>NUCLEOTIDE SEQUENCE [LARGE SCALE GENOMIC DNA]</scope>
    <source>
        <strain evidence="5 6">DSM 21800</strain>
    </source>
</reference>
<dbReference type="Proteomes" id="UP000199103">
    <property type="component" value="Chromosome I"/>
</dbReference>
<dbReference type="AlphaFoldDB" id="A0A1H1MAP9"/>
<accession>A0A1H1MAP9</accession>
<dbReference type="OrthoDB" id="3430936at2"/>
<dbReference type="Gene3D" id="1.10.260.40">
    <property type="entry name" value="lambda repressor-like DNA-binding domains"/>
    <property type="match status" value="1"/>
</dbReference>
<dbReference type="InterPro" id="IPR000843">
    <property type="entry name" value="HTH_LacI"/>
</dbReference>
<dbReference type="SMART" id="SM00354">
    <property type="entry name" value="HTH_LACI"/>
    <property type="match status" value="1"/>
</dbReference>
<dbReference type="RefSeq" id="WP_091518085.1">
    <property type="nucleotide sequence ID" value="NZ_LT629772.1"/>
</dbReference>
<organism evidence="5 6">
    <name type="scientific">Microlunatus soli</name>
    <dbReference type="NCBI Taxonomy" id="630515"/>
    <lineage>
        <taxon>Bacteria</taxon>
        <taxon>Bacillati</taxon>
        <taxon>Actinomycetota</taxon>
        <taxon>Actinomycetes</taxon>
        <taxon>Propionibacteriales</taxon>
        <taxon>Propionibacteriaceae</taxon>
        <taxon>Microlunatus</taxon>
    </lineage>
</organism>
<sequence length="351" mass="37889">MRTVRLVDVAERAGVSIKTVSNVVHDHPYVRAELRARVQAAIDELGYRPNLSARRLVTGRTGTILVAVTSIDVPYFGDLCQRLDRAVRNVGMQIVIEQTYATRESESAVLDQRERGLVDGVIFHSVTLSAEELAAHRLGLPVVLLGEAPAPAGVDHVKMDNVAAAAEATASLLAAGRRRVAFLGHERRGLSHTTGQRLTGYKQAIKAAGMSLDRRLYLRVDDYSPESGRRAVKDAIERGIGFDAIMCRDDLLALGALHALADLGRAVPEEVAVIGWDDLSIAAHLTPPLSSIAPDKDALAGQATRLLMERLNGYHGPGRHELVPYRLIERASSAATDSTVRGRDAAGSDPR</sequence>
<dbReference type="Gene3D" id="3.40.50.2300">
    <property type="match status" value="2"/>
</dbReference>
<evidence type="ECO:0000259" key="4">
    <source>
        <dbReference type="PROSITE" id="PS50932"/>
    </source>
</evidence>
<protein>
    <submittedName>
        <fullName evidence="5">DNA-binding transcriptional regulator, LacI/PurR family</fullName>
    </submittedName>
</protein>
<dbReference type="SUPFAM" id="SSF47413">
    <property type="entry name" value="lambda repressor-like DNA-binding domains"/>
    <property type="match status" value="1"/>
</dbReference>
<evidence type="ECO:0000256" key="1">
    <source>
        <dbReference type="ARBA" id="ARBA00023015"/>
    </source>
</evidence>
<feature type="domain" description="HTH lacI-type" evidence="4">
    <location>
        <begin position="4"/>
        <end position="58"/>
    </location>
</feature>
<keyword evidence="6" id="KW-1185">Reference proteome</keyword>
<dbReference type="CDD" id="cd01392">
    <property type="entry name" value="HTH_LacI"/>
    <property type="match status" value="1"/>
</dbReference>
<dbReference type="PROSITE" id="PS00356">
    <property type="entry name" value="HTH_LACI_1"/>
    <property type="match status" value="1"/>
</dbReference>
<evidence type="ECO:0000256" key="3">
    <source>
        <dbReference type="ARBA" id="ARBA00023163"/>
    </source>
</evidence>
<proteinExistence type="predicted"/>
<keyword evidence="3" id="KW-0804">Transcription</keyword>
<dbReference type="SUPFAM" id="SSF53822">
    <property type="entry name" value="Periplasmic binding protein-like I"/>
    <property type="match status" value="1"/>
</dbReference>
<dbReference type="EMBL" id="LT629772">
    <property type="protein sequence ID" value="SDR83662.1"/>
    <property type="molecule type" value="Genomic_DNA"/>
</dbReference>
<dbReference type="InterPro" id="IPR028082">
    <property type="entry name" value="Peripla_BP_I"/>
</dbReference>
<dbReference type="Pfam" id="PF13377">
    <property type="entry name" value="Peripla_BP_3"/>
    <property type="match status" value="1"/>
</dbReference>
<evidence type="ECO:0000313" key="6">
    <source>
        <dbReference type="Proteomes" id="UP000199103"/>
    </source>
</evidence>
<name>A0A1H1MAP9_9ACTN</name>
<keyword evidence="1" id="KW-0805">Transcription regulation</keyword>
<gene>
    <name evidence="5" type="ORF">SAMN04489812_0064</name>
</gene>
<dbReference type="PANTHER" id="PTHR30146:SF109">
    <property type="entry name" value="HTH-TYPE TRANSCRIPTIONAL REGULATOR GALS"/>
    <property type="match status" value="1"/>
</dbReference>
<dbReference type="PROSITE" id="PS50932">
    <property type="entry name" value="HTH_LACI_2"/>
    <property type="match status" value="1"/>
</dbReference>
<dbReference type="GO" id="GO:0003700">
    <property type="term" value="F:DNA-binding transcription factor activity"/>
    <property type="evidence" value="ECO:0007669"/>
    <property type="project" value="TreeGrafter"/>
</dbReference>
<dbReference type="PANTHER" id="PTHR30146">
    <property type="entry name" value="LACI-RELATED TRANSCRIPTIONAL REPRESSOR"/>
    <property type="match status" value="1"/>
</dbReference>
<dbReference type="STRING" id="630515.SAMN04489812_0064"/>